<protein>
    <submittedName>
        <fullName evidence="4">SusC/RagA family TonB-linked outer membrane protein</fullName>
    </submittedName>
</protein>
<feature type="chain" id="PRO_5045379210" evidence="2">
    <location>
        <begin position="27"/>
        <end position="1040"/>
    </location>
</feature>
<organism evidence="4 5">
    <name type="scientific">Sphingobacterium daejeonense</name>
    <dbReference type="NCBI Taxonomy" id="371142"/>
    <lineage>
        <taxon>Bacteria</taxon>
        <taxon>Pseudomonadati</taxon>
        <taxon>Bacteroidota</taxon>
        <taxon>Sphingobacteriia</taxon>
        <taxon>Sphingobacteriales</taxon>
        <taxon>Sphingobacteriaceae</taxon>
        <taxon>Sphingobacterium</taxon>
    </lineage>
</organism>
<keyword evidence="1" id="KW-1134">Transmembrane beta strand</keyword>
<evidence type="ECO:0000256" key="2">
    <source>
        <dbReference type="SAM" id="SignalP"/>
    </source>
</evidence>
<dbReference type="NCBIfam" id="TIGR04057">
    <property type="entry name" value="SusC_RagA_signa"/>
    <property type="match status" value="1"/>
</dbReference>
<feature type="domain" description="TonB-dependent receptor plug" evidence="3">
    <location>
        <begin position="125"/>
        <end position="234"/>
    </location>
</feature>
<dbReference type="InterPro" id="IPR012910">
    <property type="entry name" value="Plug_dom"/>
</dbReference>
<sequence>MKNFRTYFKLSLLVFLCNILQLQVLAQESTVMLSGKVLDEQQNPIKDVIISSQNNKIGTSTNWEGTFDLEVPLSIEELKFERIGYTTQIVNIQGGDSTLSVVLKTDNHQLDKIIDLGYSNTTFGDLTGAVSIVQGDVLERHPVANLSQTFAGRFAGLTTQETFSELSRANTDLFVRGISAARSGDPLVMIDGIPTSYNSNQSLEYISPNEIESITILKDASTQAIYGIQGANGVIVVKTKRGKKGPVEIKARLDQSFQQVTTKPLMYNALQYAEFSNQAGINDGLGPFSQFSEDIVSHYRTGDSPELYPSNNWYDKYFKDFASMQRLGVNITGGNDKVTYFSNLNFMHQGGYFNTESKDYDANPKNIWINYRSNVDIQFNNYLSGFLRLSGNVKREHVPGGASNDATYASMFLMPPTTYGPLTPVIKDENGVELPGSGQVIVTDRVDQSTYGILNRTGYYNHTVTNISSQFGLNLDMSFLTQGLNLSGVFAYQTNSVGSLATTQNYERYIRSDNWDELEFSKKGEQNNTPLAYGKSHSYYYHLTYKGQLDYSRVFGDHSINAMAYGLFQDLTKANTNAPELLPYKRLSTGAQLVYNYDDRYVLKGVFGYSGSEQYARSHRYLFTPAVAASWIASNESFMESTSEWLSLLKFRASWGKTANDQSDLQRYAYLDQITQQSGGPIGYLQYLITERQTGNPNIQAEVSTKANFGLDLGLFNSITFSADIFKEKMENMVVGAVSTIPSYQGIPLSNYPRLNQGIFENKGYELTLRYDKRLNDKLSFYVEGMFSKNHNTIISWNEAQRTEDFQYRLREEGYSYGQQFGYLVDYSQGNGFFNSQAEIDAADLDYGFGAVRVGDLRYQDLNADGIIDERDQGPVGDGMVPKVTYAFSGGLKYSAFDMNFIFQGIGDYSRIMMGTGIWETTNGGMYTALHQNAWTAERYANGETITWPALSTEKSVNHEANDFVNFNKSYLRLRNLELGYTLQRESSKKIGFDQIRIVLSGQNLFTWDKMKTKDFGPEGSGYMTFPVYRVYSFGVNLML</sequence>
<dbReference type="SUPFAM" id="SSF49464">
    <property type="entry name" value="Carboxypeptidase regulatory domain-like"/>
    <property type="match status" value="1"/>
</dbReference>
<evidence type="ECO:0000256" key="1">
    <source>
        <dbReference type="PROSITE-ProRule" id="PRU01360"/>
    </source>
</evidence>
<keyword evidence="1" id="KW-0813">Transport</keyword>
<dbReference type="Gene3D" id="2.60.40.1120">
    <property type="entry name" value="Carboxypeptidase-like, regulatory domain"/>
    <property type="match status" value="1"/>
</dbReference>
<gene>
    <name evidence="4" type="ORF">ACFQ2C_03435</name>
</gene>
<evidence type="ECO:0000313" key="5">
    <source>
        <dbReference type="Proteomes" id="UP001597205"/>
    </source>
</evidence>
<accession>A0ABW3RIU8</accession>
<dbReference type="InterPro" id="IPR008969">
    <property type="entry name" value="CarboxyPept-like_regulatory"/>
</dbReference>
<proteinExistence type="inferred from homology"/>
<evidence type="ECO:0000313" key="4">
    <source>
        <dbReference type="EMBL" id="MFD1164652.1"/>
    </source>
</evidence>
<dbReference type="Pfam" id="PF13715">
    <property type="entry name" value="CarbopepD_reg_2"/>
    <property type="match status" value="1"/>
</dbReference>
<comment type="caution">
    <text evidence="4">The sequence shown here is derived from an EMBL/GenBank/DDBJ whole genome shotgun (WGS) entry which is preliminary data.</text>
</comment>
<keyword evidence="1" id="KW-0998">Cell outer membrane</keyword>
<dbReference type="Pfam" id="PF07715">
    <property type="entry name" value="Plug"/>
    <property type="match status" value="1"/>
</dbReference>
<dbReference type="SUPFAM" id="SSF56935">
    <property type="entry name" value="Porins"/>
    <property type="match status" value="1"/>
</dbReference>
<evidence type="ECO:0000259" key="3">
    <source>
        <dbReference type="Pfam" id="PF07715"/>
    </source>
</evidence>
<keyword evidence="1" id="KW-0472">Membrane</keyword>
<dbReference type="Gene3D" id="2.170.130.10">
    <property type="entry name" value="TonB-dependent receptor, plug domain"/>
    <property type="match status" value="1"/>
</dbReference>
<dbReference type="NCBIfam" id="TIGR04056">
    <property type="entry name" value="OMP_RagA_SusC"/>
    <property type="match status" value="1"/>
</dbReference>
<keyword evidence="5" id="KW-1185">Reference proteome</keyword>
<dbReference type="PROSITE" id="PS52016">
    <property type="entry name" value="TONB_DEPENDENT_REC_3"/>
    <property type="match status" value="1"/>
</dbReference>
<keyword evidence="1" id="KW-0812">Transmembrane</keyword>
<feature type="signal peptide" evidence="2">
    <location>
        <begin position="1"/>
        <end position="26"/>
    </location>
</feature>
<dbReference type="RefSeq" id="WP_380894746.1">
    <property type="nucleotide sequence ID" value="NZ_JBHTKY010000003.1"/>
</dbReference>
<dbReference type="EMBL" id="JBHTKY010000003">
    <property type="protein sequence ID" value="MFD1164652.1"/>
    <property type="molecule type" value="Genomic_DNA"/>
</dbReference>
<dbReference type="InterPro" id="IPR023997">
    <property type="entry name" value="TonB-dep_OMP_SusC/RagA_CS"/>
</dbReference>
<dbReference type="InterPro" id="IPR037066">
    <property type="entry name" value="Plug_dom_sf"/>
</dbReference>
<name>A0ABW3RIU8_9SPHI</name>
<comment type="similarity">
    <text evidence="1">Belongs to the TonB-dependent receptor family.</text>
</comment>
<keyword evidence="2" id="KW-0732">Signal</keyword>
<reference evidence="5" key="1">
    <citation type="journal article" date="2019" name="Int. J. Syst. Evol. Microbiol.">
        <title>The Global Catalogue of Microorganisms (GCM) 10K type strain sequencing project: providing services to taxonomists for standard genome sequencing and annotation.</title>
        <authorList>
            <consortium name="The Broad Institute Genomics Platform"/>
            <consortium name="The Broad Institute Genome Sequencing Center for Infectious Disease"/>
            <person name="Wu L."/>
            <person name="Ma J."/>
        </authorList>
    </citation>
    <scope>NUCLEOTIDE SEQUENCE [LARGE SCALE GENOMIC DNA]</scope>
    <source>
        <strain evidence="5">CCUG 52468</strain>
    </source>
</reference>
<dbReference type="InterPro" id="IPR023996">
    <property type="entry name" value="TonB-dep_OMP_SusC/RagA"/>
</dbReference>
<dbReference type="InterPro" id="IPR039426">
    <property type="entry name" value="TonB-dep_rcpt-like"/>
</dbReference>
<dbReference type="Proteomes" id="UP001597205">
    <property type="component" value="Unassembled WGS sequence"/>
</dbReference>
<comment type="subcellular location">
    <subcellularLocation>
        <location evidence="1">Cell outer membrane</location>
        <topology evidence="1">Multi-pass membrane protein</topology>
    </subcellularLocation>
</comment>